<feature type="compositionally biased region" description="Acidic residues" evidence="1">
    <location>
        <begin position="44"/>
        <end position="58"/>
    </location>
</feature>
<feature type="compositionally biased region" description="Polar residues" evidence="1">
    <location>
        <begin position="16"/>
        <end position="32"/>
    </location>
</feature>
<sequence>VRLDIPCEPKGRTKNRPTTESHSLASDLTTGISGDDGMGRGVDGDDDDTADDEDEGDAVDAETPAAFLNQHTSMEAIEANQDLQLSQAIDSGLISPYDCCGSSEGHLNRHQCLPLGCTLIRIPAHRLLCKTSAIGKTDVLPPLEVVIRVSPGEDPGPPLDTGVSQVTLLLTPMYTLSA</sequence>
<feature type="non-terminal residue" evidence="2">
    <location>
        <position position="1"/>
    </location>
</feature>
<dbReference type="EMBL" id="CAAALY010108919">
    <property type="protein sequence ID" value="VEL30050.1"/>
    <property type="molecule type" value="Genomic_DNA"/>
</dbReference>
<organism evidence="2 3">
    <name type="scientific">Protopolystoma xenopodis</name>
    <dbReference type="NCBI Taxonomy" id="117903"/>
    <lineage>
        <taxon>Eukaryota</taxon>
        <taxon>Metazoa</taxon>
        <taxon>Spiralia</taxon>
        <taxon>Lophotrochozoa</taxon>
        <taxon>Platyhelminthes</taxon>
        <taxon>Monogenea</taxon>
        <taxon>Polyopisthocotylea</taxon>
        <taxon>Polystomatidea</taxon>
        <taxon>Polystomatidae</taxon>
        <taxon>Protopolystoma</taxon>
    </lineage>
</organism>
<dbReference type="AlphaFoldDB" id="A0A3S5AIC8"/>
<feature type="compositionally biased region" description="Basic and acidic residues" evidence="1">
    <location>
        <begin position="1"/>
        <end position="11"/>
    </location>
</feature>
<feature type="region of interest" description="Disordered" evidence="1">
    <location>
        <begin position="1"/>
        <end position="58"/>
    </location>
</feature>
<proteinExistence type="predicted"/>
<reference evidence="2" key="1">
    <citation type="submission" date="2018-11" db="EMBL/GenBank/DDBJ databases">
        <authorList>
            <consortium name="Pathogen Informatics"/>
        </authorList>
    </citation>
    <scope>NUCLEOTIDE SEQUENCE</scope>
</reference>
<gene>
    <name evidence="2" type="ORF">PXEA_LOCUS23490</name>
</gene>
<comment type="caution">
    <text evidence="2">The sequence shown here is derived from an EMBL/GenBank/DDBJ whole genome shotgun (WGS) entry which is preliminary data.</text>
</comment>
<name>A0A3S5AIC8_9PLAT</name>
<accession>A0A3S5AIC8</accession>
<evidence type="ECO:0000256" key="1">
    <source>
        <dbReference type="SAM" id="MobiDB-lite"/>
    </source>
</evidence>
<keyword evidence="3" id="KW-1185">Reference proteome</keyword>
<protein>
    <submittedName>
        <fullName evidence="2">Uncharacterized protein</fullName>
    </submittedName>
</protein>
<evidence type="ECO:0000313" key="2">
    <source>
        <dbReference type="EMBL" id="VEL30050.1"/>
    </source>
</evidence>
<evidence type="ECO:0000313" key="3">
    <source>
        <dbReference type="Proteomes" id="UP000784294"/>
    </source>
</evidence>
<dbReference type="Proteomes" id="UP000784294">
    <property type="component" value="Unassembled WGS sequence"/>
</dbReference>